<dbReference type="InterPro" id="IPR008207">
    <property type="entry name" value="Sig_transdc_His_kin_Hpt_dom"/>
</dbReference>
<feature type="domain" description="HPt" evidence="4">
    <location>
        <begin position="27"/>
        <end position="128"/>
    </location>
</feature>
<evidence type="ECO:0000313" key="5">
    <source>
        <dbReference type="EMBL" id="ADU66528.1"/>
    </source>
</evidence>
<dbReference type="HOGENOM" id="CLU_1093104_0_0_0"/>
<dbReference type="STRING" id="653733.Selin_1801"/>
<dbReference type="KEGG" id="din:Selin_1801"/>
<dbReference type="GO" id="GO:0000160">
    <property type="term" value="P:phosphorelay signal transduction system"/>
    <property type="evidence" value="ECO:0007669"/>
    <property type="project" value="InterPro"/>
</dbReference>
<dbReference type="Gene3D" id="1.20.120.160">
    <property type="entry name" value="HPT domain"/>
    <property type="match status" value="1"/>
</dbReference>
<dbReference type="OrthoDB" id="8775470at2"/>
<evidence type="ECO:0000259" key="3">
    <source>
        <dbReference type="PROSITE" id="PS50110"/>
    </source>
</evidence>
<keyword evidence="6" id="KW-1185">Reference proteome</keyword>
<comment type="caution">
    <text evidence="2">Lacks conserved residue(s) required for the propagation of feature annotation.</text>
</comment>
<dbReference type="InterPro" id="IPR036641">
    <property type="entry name" value="HPT_dom_sf"/>
</dbReference>
<dbReference type="PROSITE" id="PS50110">
    <property type="entry name" value="RESPONSE_REGULATORY"/>
    <property type="match status" value="1"/>
</dbReference>
<dbReference type="eggNOG" id="COG0784">
    <property type="taxonomic scope" value="Bacteria"/>
</dbReference>
<evidence type="ECO:0000259" key="4">
    <source>
        <dbReference type="PROSITE" id="PS50894"/>
    </source>
</evidence>
<dbReference type="Proteomes" id="UP000002572">
    <property type="component" value="Chromosome"/>
</dbReference>
<accession>E6W1A8</accession>
<dbReference type="EMBL" id="CP002432">
    <property type="protein sequence ID" value="ADU66528.1"/>
    <property type="molecule type" value="Genomic_DNA"/>
</dbReference>
<organism evidence="5 6">
    <name type="scientific">Desulfurispirillum indicum (strain ATCC BAA-1389 / DSM 22839 / S5)</name>
    <dbReference type="NCBI Taxonomy" id="653733"/>
    <lineage>
        <taxon>Bacteria</taxon>
        <taxon>Pseudomonadati</taxon>
        <taxon>Chrysiogenota</taxon>
        <taxon>Chrysiogenia</taxon>
        <taxon>Chrysiogenales</taxon>
        <taxon>Chrysiogenaceae</taxon>
        <taxon>Desulfurispirillum</taxon>
    </lineage>
</organism>
<dbReference type="eggNOG" id="COG2198">
    <property type="taxonomic scope" value="Bacteria"/>
</dbReference>
<dbReference type="SUPFAM" id="SSF47226">
    <property type="entry name" value="Histidine-containing phosphotransfer domain, HPT domain"/>
    <property type="match status" value="1"/>
</dbReference>
<name>E6W1A8_DESIS</name>
<dbReference type="CDD" id="cd00156">
    <property type="entry name" value="REC"/>
    <property type="match status" value="1"/>
</dbReference>
<sequence>MVRASKAKHLVLKKYRGTTMNEEYGSSSEFIQHLREEFLQELPERLLVMEQLALQLEKQPDDQQSFTELYRQVHSLKGIGATLYISLMTAACHQWETLFQEGERYRDNAFADLAFRYIDVLAQIGQAVQEGLFECPGCQSQLEQLRQFHLQERYAVLIADSSRMMRSLYRMTLEPFPLQITTADNGLEALEKLLHNPFHMAILGGELKELCAQSIIAALRLNPGRNRRIPIFLVTSSEKPFFEKITIDQVLRRDKDLQENLTKAIESILHQRDG</sequence>
<evidence type="ECO:0000256" key="1">
    <source>
        <dbReference type="PROSITE-ProRule" id="PRU00110"/>
    </source>
</evidence>
<keyword evidence="1" id="KW-0597">Phosphoprotein</keyword>
<dbReference type="CDD" id="cd00088">
    <property type="entry name" value="HPT"/>
    <property type="match status" value="1"/>
</dbReference>
<dbReference type="PROSITE" id="PS50894">
    <property type="entry name" value="HPT"/>
    <property type="match status" value="1"/>
</dbReference>
<dbReference type="Pfam" id="PF01627">
    <property type="entry name" value="Hpt"/>
    <property type="match status" value="1"/>
</dbReference>
<feature type="modified residue" description="Phosphohistidine" evidence="1">
    <location>
        <position position="74"/>
    </location>
</feature>
<dbReference type="SUPFAM" id="SSF52172">
    <property type="entry name" value="CheY-like"/>
    <property type="match status" value="1"/>
</dbReference>
<dbReference type="Gene3D" id="3.40.50.2300">
    <property type="match status" value="1"/>
</dbReference>
<proteinExistence type="predicted"/>
<reference evidence="5 6" key="1">
    <citation type="submission" date="2010-12" db="EMBL/GenBank/DDBJ databases">
        <title>Complete sequence of Desulfurispirillum indicum S5.</title>
        <authorList>
            <consortium name="US DOE Joint Genome Institute"/>
            <person name="Lucas S."/>
            <person name="Copeland A."/>
            <person name="Lapidus A."/>
            <person name="Cheng J.-F."/>
            <person name="Goodwin L."/>
            <person name="Pitluck S."/>
            <person name="Chertkov O."/>
            <person name="Held B."/>
            <person name="Detter J.C."/>
            <person name="Han C."/>
            <person name="Tapia R."/>
            <person name="Land M."/>
            <person name="Hauser L."/>
            <person name="Kyrpides N."/>
            <person name="Ivanova N."/>
            <person name="Mikhailova N."/>
            <person name="Haggblom M."/>
            <person name="Rauschenbach I."/>
            <person name="Bini E."/>
            <person name="Woyke T."/>
        </authorList>
    </citation>
    <scope>NUCLEOTIDE SEQUENCE [LARGE SCALE GENOMIC DNA]</scope>
    <source>
        <strain evidence="6">ATCC BAA-1389 / DSM 22839 / S5</strain>
    </source>
</reference>
<dbReference type="AlphaFoldDB" id="E6W1A8"/>
<feature type="domain" description="Response regulatory" evidence="3">
    <location>
        <begin position="155"/>
        <end position="268"/>
    </location>
</feature>
<protein>
    <submittedName>
        <fullName evidence="5">Hpt domain protein</fullName>
    </submittedName>
</protein>
<evidence type="ECO:0000313" key="6">
    <source>
        <dbReference type="Proteomes" id="UP000002572"/>
    </source>
</evidence>
<dbReference type="InterPro" id="IPR001789">
    <property type="entry name" value="Sig_transdc_resp-reg_receiver"/>
</dbReference>
<dbReference type="GO" id="GO:0004672">
    <property type="term" value="F:protein kinase activity"/>
    <property type="evidence" value="ECO:0007669"/>
    <property type="project" value="UniProtKB-ARBA"/>
</dbReference>
<gene>
    <name evidence="5" type="ordered locus">Selin_1801</name>
</gene>
<evidence type="ECO:0000256" key="2">
    <source>
        <dbReference type="PROSITE-ProRule" id="PRU00169"/>
    </source>
</evidence>
<dbReference type="InterPro" id="IPR011006">
    <property type="entry name" value="CheY-like_superfamily"/>
</dbReference>
<dbReference type="SMART" id="SM00073">
    <property type="entry name" value="HPT"/>
    <property type="match status" value="1"/>
</dbReference>
<dbReference type="InParanoid" id="E6W1A8"/>